<accession>A0AAW8M178</accession>
<dbReference type="EMBL" id="JAVDSW010000008">
    <property type="protein sequence ID" value="MDR6705178.1"/>
    <property type="molecule type" value="Genomic_DNA"/>
</dbReference>
<evidence type="ECO:0000313" key="1">
    <source>
        <dbReference type="EMBL" id="MDR6705178.1"/>
    </source>
</evidence>
<comment type="caution">
    <text evidence="1">The sequence shown here is derived from an EMBL/GenBank/DDBJ whole genome shotgun (WGS) entry which is preliminary data.</text>
</comment>
<protein>
    <recommendedName>
        <fullName evidence="3">Secreted protein</fullName>
    </recommendedName>
</protein>
<dbReference type="AlphaFoldDB" id="A0AAW8M178"/>
<evidence type="ECO:0008006" key="3">
    <source>
        <dbReference type="Google" id="ProtNLM"/>
    </source>
</evidence>
<reference evidence="1" key="1">
    <citation type="submission" date="2023-07" db="EMBL/GenBank/DDBJ databases">
        <title>Sorghum-associated microbial communities from plants grown in Nebraska, USA.</title>
        <authorList>
            <person name="Schachtman D."/>
        </authorList>
    </citation>
    <scope>NUCLEOTIDE SEQUENCE</scope>
    <source>
        <strain evidence="1">1457</strain>
    </source>
</reference>
<gene>
    <name evidence="1" type="ORF">J2W61_005053</name>
</gene>
<name>A0AAW8M178_AGRTU</name>
<dbReference type="Proteomes" id="UP001265315">
    <property type="component" value="Unassembled WGS sequence"/>
</dbReference>
<evidence type="ECO:0000313" key="2">
    <source>
        <dbReference type="Proteomes" id="UP001265315"/>
    </source>
</evidence>
<organism evidence="1 2">
    <name type="scientific">Agrobacterium tumefaciens</name>
    <dbReference type="NCBI Taxonomy" id="358"/>
    <lineage>
        <taxon>Bacteria</taxon>
        <taxon>Pseudomonadati</taxon>
        <taxon>Pseudomonadota</taxon>
        <taxon>Alphaproteobacteria</taxon>
        <taxon>Hyphomicrobiales</taxon>
        <taxon>Rhizobiaceae</taxon>
        <taxon>Rhizobium/Agrobacterium group</taxon>
        <taxon>Agrobacterium</taxon>
        <taxon>Agrobacterium tumefaciens complex</taxon>
    </lineage>
</organism>
<proteinExistence type="predicted"/>
<sequence length="88" mass="10163">MQVSHVLCPFLSVSLRNEPVTVQLSVLGTETHSTRNIRATIEMEFLIEMLRQSAPRNWVNRSTCYSLALRSPLKYTSDSRKFPLCRLH</sequence>